<dbReference type="EMBL" id="CAJOBC010004211">
    <property type="protein sequence ID" value="CAF3818998.1"/>
    <property type="molecule type" value="Genomic_DNA"/>
</dbReference>
<dbReference type="PANTHER" id="PTHR13522">
    <property type="entry name" value="U6 SNRNA PHOSPHODIESTERASE 1"/>
    <property type="match status" value="1"/>
</dbReference>
<proteinExistence type="predicted"/>
<accession>A0A814K8X8</accession>
<dbReference type="EMBL" id="CAJNOQ010004211">
    <property type="protein sequence ID" value="CAF1049366.1"/>
    <property type="molecule type" value="Genomic_DNA"/>
</dbReference>
<dbReference type="GO" id="GO:0034477">
    <property type="term" value="P:U6 snRNA 3'-end processing"/>
    <property type="evidence" value="ECO:0007669"/>
    <property type="project" value="InterPro"/>
</dbReference>
<dbReference type="InterPro" id="IPR009097">
    <property type="entry name" value="Cyclic_Pdiesterase"/>
</dbReference>
<sequence length="234" mass="27299">LPSVKLHLSNEVDYFETDHVDNTNEHDGRKRLFAHERGNWATSIFAFVYCSSHMDTLIDDYIDLMNQMLNSNNDAPTTMWKRVNELHVSVSKTFPVRYHHIEALRITISEEFKSFEKFSSAISNIDILSNEDGSTSFLVFTLDQCKRYSDIVKKVDKALVQYRLPVYYENPCFHTSIAYIAGDKRYLMTNEWKLKCQALLNEYNCIPSATTISIEDIRLKAGNRVYHLFDDKRT</sequence>
<dbReference type="Pfam" id="PF09749">
    <property type="entry name" value="HVSL"/>
    <property type="match status" value="1"/>
</dbReference>
<keyword evidence="3" id="KW-0456">Lyase</keyword>
<evidence type="ECO:0000256" key="2">
    <source>
        <dbReference type="ARBA" id="ARBA00022801"/>
    </source>
</evidence>
<evidence type="ECO:0000256" key="1">
    <source>
        <dbReference type="ARBA" id="ARBA00022722"/>
    </source>
</evidence>
<comment type="catalytic activity">
    <reaction evidence="5">
        <text>a 3'-end uridylyl-uridine-RNA = a 3'-end 2',3'-cyclophospho-uridine-RNA + uridine</text>
        <dbReference type="Rhea" id="RHEA:46052"/>
        <dbReference type="Rhea" id="RHEA-COMP:17384"/>
        <dbReference type="Rhea" id="RHEA-COMP:17385"/>
        <dbReference type="ChEBI" id="CHEBI:16704"/>
        <dbReference type="ChEBI" id="CHEBI:85643"/>
        <dbReference type="ChEBI" id="CHEBI:85644"/>
    </reaction>
    <physiologicalReaction direction="left-to-right" evidence="5">
        <dbReference type="Rhea" id="RHEA:46053"/>
    </physiologicalReaction>
</comment>
<dbReference type="OrthoDB" id="49151at2759"/>
<evidence type="ECO:0000313" key="8">
    <source>
        <dbReference type="EMBL" id="CAF1049366.1"/>
    </source>
</evidence>
<organism evidence="8 10">
    <name type="scientific">Didymodactylos carnosus</name>
    <dbReference type="NCBI Taxonomy" id="1234261"/>
    <lineage>
        <taxon>Eukaryota</taxon>
        <taxon>Metazoa</taxon>
        <taxon>Spiralia</taxon>
        <taxon>Gnathifera</taxon>
        <taxon>Rotifera</taxon>
        <taxon>Eurotatoria</taxon>
        <taxon>Bdelloidea</taxon>
        <taxon>Philodinida</taxon>
        <taxon>Philodinidae</taxon>
        <taxon>Didymodactylos</taxon>
    </lineage>
</organism>
<dbReference type="Proteomes" id="UP000681722">
    <property type="component" value="Unassembled WGS sequence"/>
</dbReference>
<keyword evidence="1" id="KW-0540">Nuclease</keyword>
<dbReference type="Gene3D" id="3.90.1140.10">
    <property type="entry name" value="Cyclic phosphodiesterase"/>
    <property type="match status" value="1"/>
</dbReference>
<dbReference type="GO" id="GO:0005634">
    <property type="term" value="C:nucleus"/>
    <property type="evidence" value="ECO:0007669"/>
    <property type="project" value="TreeGrafter"/>
</dbReference>
<keyword evidence="10" id="KW-1185">Reference proteome</keyword>
<keyword evidence="4" id="KW-0539">Nucleus</keyword>
<evidence type="ECO:0000256" key="3">
    <source>
        <dbReference type="ARBA" id="ARBA00023239"/>
    </source>
</evidence>
<evidence type="ECO:0000256" key="4">
    <source>
        <dbReference type="ARBA" id="ARBA00023242"/>
    </source>
</evidence>
<dbReference type="InterPro" id="IPR027521">
    <property type="entry name" value="Usb1"/>
</dbReference>
<dbReference type="SUPFAM" id="SSF55144">
    <property type="entry name" value="LigT-like"/>
    <property type="match status" value="1"/>
</dbReference>
<dbReference type="Proteomes" id="UP000663829">
    <property type="component" value="Unassembled WGS sequence"/>
</dbReference>
<dbReference type="GO" id="GO:0000175">
    <property type="term" value="F:3'-5'-RNA exonuclease activity"/>
    <property type="evidence" value="ECO:0007669"/>
    <property type="project" value="TreeGrafter"/>
</dbReference>
<reference evidence="8" key="1">
    <citation type="submission" date="2021-02" db="EMBL/GenBank/DDBJ databases">
        <authorList>
            <person name="Nowell W R."/>
        </authorList>
    </citation>
    <scope>NUCLEOTIDE SEQUENCE</scope>
</reference>
<protein>
    <recommendedName>
        <fullName evidence="6">U6 snRNA phosphodiesterase 1</fullName>
    </recommendedName>
    <alternativeName>
        <fullName evidence="7">3'-5' RNA exonuclease USB1</fullName>
    </alternativeName>
</protein>
<keyword evidence="2" id="KW-0378">Hydrolase</keyword>
<comment type="caution">
    <text evidence="8">The sequence shown here is derived from an EMBL/GenBank/DDBJ whole genome shotgun (WGS) entry which is preliminary data.</text>
</comment>
<evidence type="ECO:0000256" key="6">
    <source>
        <dbReference type="ARBA" id="ARBA00029543"/>
    </source>
</evidence>
<dbReference type="GO" id="GO:0016829">
    <property type="term" value="F:lyase activity"/>
    <property type="evidence" value="ECO:0007669"/>
    <property type="project" value="UniProtKB-KW"/>
</dbReference>
<evidence type="ECO:0000256" key="5">
    <source>
        <dbReference type="ARBA" id="ARBA00029300"/>
    </source>
</evidence>
<feature type="non-terminal residue" evidence="8">
    <location>
        <position position="234"/>
    </location>
</feature>
<evidence type="ECO:0000313" key="9">
    <source>
        <dbReference type="EMBL" id="CAF3818998.1"/>
    </source>
</evidence>
<dbReference type="PANTHER" id="PTHR13522:SF3">
    <property type="entry name" value="U6 SNRNA PHOSPHODIESTERASE 1"/>
    <property type="match status" value="1"/>
</dbReference>
<dbReference type="AlphaFoldDB" id="A0A814K8X8"/>
<name>A0A814K8X8_9BILA</name>
<evidence type="ECO:0000313" key="10">
    <source>
        <dbReference type="Proteomes" id="UP000663829"/>
    </source>
</evidence>
<evidence type="ECO:0000256" key="7">
    <source>
        <dbReference type="ARBA" id="ARBA00030030"/>
    </source>
</evidence>
<gene>
    <name evidence="8" type="ORF">GPM918_LOCUS16200</name>
    <name evidence="9" type="ORF">SRO942_LOCUS16200</name>
</gene>